<evidence type="ECO:0000313" key="1">
    <source>
        <dbReference type="EMBL" id="SFL59165.1"/>
    </source>
</evidence>
<reference evidence="2" key="1">
    <citation type="submission" date="2016-10" db="EMBL/GenBank/DDBJ databases">
        <authorList>
            <person name="Varghese N."/>
            <person name="Submissions S."/>
        </authorList>
    </citation>
    <scope>NUCLEOTIDE SEQUENCE [LARGE SCALE GENOMIC DNA]</scope>
    <source>
        <strain evidence="2">DSM 13327</strain>
    </source>
</reference>
<dbReference type="AlphaFoldDB" id="A0A1I4IXW7"/>
<dbReference type="Proteomes" id="UP000199520">
    <property type="component" value="Unassembled WGS sequence"/>
</dbReference>
<proteinExistence type="predicted"/>
<gene>
    <name evidence="1" type="ORF">SAMN04490355_101025</name>
</gene>
<sequence length="29" mass="3362">MTVLKKIGAFIIEELKRQGEIMQKTGFHD</sequence>
<evidence type="ECO:0000313" key="2">
    <source>
        <dbReference type="Proteomes" id="UP000199520"/>
    </source>
</evidence>
<keyword evidence="2" id="KW-1185">Reference proteome</keyword>
<protein>
    <submittedName>
        <fullName evidence="1">Uncharacterized protein</fullName>
    </submittedName>
</protein>
<name>A0A1I4IXW7_9FIRM</name>
<accession>A0A1I4IXW7</accession>
<organism evidence="1 2">
    <name type="scientific">Pelosinus propionicus DSM 13327</name>
    <dbReference type="NCBI Taxonomy" id="1123291"/>
    <lineage>
        <taxon>Bacteria</taxon>
        <taxon>Bacillati</taxon>
        <taxon>Bacillota</taxon>
        <taxon>Negativicutes</taxon>
        <taxon>Selenomonadales</taxon>
        <taxon>Sporomusaceae</taxon>
        <taxon>Pelosinus</taxon>
    </lineage>
</organism>
<dbReference type="EMBL" id="FOTS01000010">
    <property type="protein sequence ID" value="SFL59165.1"/>
    <property type="molecule type" value="Genomic_DNA"/>
</dbReference>